<dbReference type="CDD" id="cd15482">
    <property type="entry name" value="Sialidase_non-viral"/>
    <property type="match status" value="1"/>
</dbReference>
<organism evidence="4 5">
    <name type="scientific">Prosthecobacter fluviatilis</name>
    <dbReference type="NCBI Taxonomy" id="445931"/>
    <lineage>
        <taxon>Bacteria</taxon>
        <taxon>Pseudomonadati</taxon>
        <taxon>Verrucomicrobiota</taxon>
        <taxon>Verrucomicrobiia</taxon>
        <taxon>Verrucomicrobiales</taxon>
        <taxon>Verrucomicrobiaceae</taxon>
        <taxon>Prosthecobacter</taxon>
    </lineage>
</organism>
<feature type="signal peptide" evidence="1">
    <location>
        <begin position="1"/>
        <end position="17"/>
    </location>
</feature>
<dbReference type="RefSeq" id="WP_377171481.1">
    <property type="nucleotide sequence ID" value="NZ_JBHSMQ010000013.1"/>
</dbReference>
<reference evidence="5" key="1">
    <citation type="journal article" date="2019" name="Int. J. Syst. Evol. Microbiol.">
        <title>The Global Catalogue of Microorganisms (GCM) 10K type strain sequencing project: providing services to taxonomists for standard genome sequencing and annotation.</title>
        <authorList>
            <consortium name="The Broad Institute Genomics Platform"/>
            <consortium name="The Broad Institute Genome Sequencing Center for Infectious Disease"/>
            <person name="Wu L."/>
            <person name="Ma J."/>
        </authorList>
    </citation>
    <scope>NUCLEOTIDE SEQUENCE [LARGE SCALE GENOMIC DNA]</scope>
    <source>
        <strain evidence="5">CGMCC 4.1469</strain>
    </source>
</reference>
<dbReference type="PANTHER" id="PTHR30383">
    <property type="entry name" value="THIOESTERASE 1/PROTEASE 1/LYSOPHOSPHOLIPASE L1"/>
    <property type="match status" value="1"/>
</dbReference>
<dbReference type="InterPro" id="IPR013830">
    <property type="entry name" value="SGNH_hydro"/>
</dbReference>
<dbReference type="InterPro" id="IPR011040">
    <property type="entry name" value="Sialidase"/>
</dbReference>
<keyword evidence="1" id="KW-0732">Signal</keyword>
<name>A0ABW0KW76_9BACT</name>
<dbReference type="InterPro" id="IPR036514">
    <property type="entry name" value="SGNH_hydro_sf"/>
</dbReference>
<evidence type="ECO:0000259" key="3">
    <source>
        <dbReference type="Pfam" id="PF13472"/>
    </source>
</evidence>
<comment type="caution">
    <text evidence="4">The sequence shown here is derived from an EMBL/GenBank/DDBJ whole genome shotgun (WGS) entry which is preliminary data.</text>
</comment>
<proteinExistence type="predicted"/>
<dbReference type="Pfam" id="PF13472">
    <property type="entry name" value="Lipase_GDSL_2"/>
    <property type="match status" value="1"/>
</dbReference>
<dbReference type="EMBL" id="JBHSMQ010000013">
    <property type="protein sequence ID" value="MFC5457790.1"/>
    <property type="molecule type" value="Genomic_DNA"/>
</dbReference>
<dbReference type="Pfam" id="PF13088">
    <property type="entry name" value="BNR_2"/>
    <property type="match status" value="1"/>
</dbReference>
<dbReference type="SUPFAM" id="SSF52266">
    <property type="entry name" value="SGNH hydrolase"/>
    <property type="match status" value="1"/>
</dbReference>
<dbReference type="InterPro" id="IPR051532">
    <property type="entry name" value="Ester_Hydrolysis_Enzymes"/>
</dbReference>
<evidence type="ECO:0000259" key="2">
    <source>
        <dbReference type="Pfam" id="PF13088"/>
    </source>
</evidence>
<dbReference type="Proteomes" id="UP001596052">
    <property type="component" value="Unassembled WGS sequence"/>
</dbReference>
<evidence type="ECO:0000256" key="1">
    <source>
        <dbReference type="SAM" id="SignalP"/>
    </source>
</evidence>
<dbReference type="InterPro" id="IPR036278">
    <property type="entry name" value="Sialidase_sf"/>
</dbReference>
<evidence type="ECO:0000313" key="4">
    <source>
        <dbReference type="EMBL" id="MFC5457790.1"/>
    </source>
</evidence>
<gene>
    <name evidence="4" type="ORF">ACFQDI_23175</name>
</gene>
<dbReference type="PANTHER" id="PTHR30383:SF5">
    <property type="entry name" value="SGNH HYDROLASE-TYPE ESTERASE DOMAIN-CONTAINING PROTEIN"/>
    <property type="match status" value="1"/>
</dbReference>
<dbReference type="Gene3D" id="2.120.10.10">
    <property type="match status" value="1"/>
</dbReference>
<feature type="domain" description="SGNH hydrolase-type esterase" evidence="3">
    <location>
        <begin position="370"/>
        <end position="566"/>
    </location>
</feature>
<dbReference type="Gene3D" id="3.40.50.1110">
    <property type="entry name" value="SGNH hydrolase"/>
    <property type="match status" value="1"/>
</dbReference>
<evidence type="ECO:0000313" key="5">
    <source>
        <dbReference type="Proteomes" id="UP001596052"/>
    </source>
</evidence>
<keyword evidence="5" id="KW-1185">Reference proteome</keyword>
<feature type="domain" description="Sialidase" evidence="2">
    <location>
        <begin position="125"/>
        <end position="328"/>
    </location>
</feature>
<accession>A0ABW0KW76</accession>
<dbReference type="SUPFAM" id="SSF50939">
    <property type="entry name" value="Sialidases"/>
    <property type="match status" value="1"/>
</dbReference>
<feature type="chain" id="PRO_5045063123" evidence="1">
    <location>
        <begin position="18"/>
        <end position="582"/>
    </location>
</feature>
<protein>
    <submittedName>
        <fullName evidence="4">GDSL-type esterase/lipase family protein</fullName>
    </submittedName>
</protein>
<sequence length="582" mass="63807">MRLSLLLLPLLSIHAFAADSPTLHPKAAALPFTHQGPFVTTADGGVLCIDAKNALRSTDEGRTWSSTPLFAEGAKFNVSNERALLRTREGIVISAWMNGAERQAPKRWGWGEPGIDWKAFVLPTYSCRSTDDGKTWETPVRLSTPWCGCIHSMIQMKSGRIVLVGQEIIPQWRHATVMWVSDDLGKSWQRGDMLDYGVGTHDHAGSLEGSVIERKDGSLYLLLRTESGFLWEAISRDGLKWQGLKQTQIASVTCCPQMARLSDERIALLWNAPPRHDPKNGTSRVELALAFSDDEAATWSKPVIVAANYVPGGRVSYPYLYERKPGELWITTMQGGLRMKVNAADLGAGEIPVFVPPPKPVPKPGGIVMFGDSTTAPRGSLKVYATRVEQGLQSIGSSMGVYNAGISGNTTQDALKRLQADVLKHQPRVVVMQFGINDSAVDVWKKPPATTPRVPLDAFIRNYRTMIQAAQKQGAKVILMTANPLRWTSKLRELYGHAPYDPAAEDGFESATLVRYNEAVRQLAAELKLPLLDVHAAYPAFAAKHQTTLDGMLLDGMHPNDLGHQLVAELLVPAIRDAVRGG</sequence>